<protein>
    <submittedName>
        <fullName evidence="1">Uncharacterized protein</fullName>
    </submittedName>
</protein>
<comment type="caution">
    <text evidence="1">The sequence shown here is derived from an EMBL/GenBank/DDBJ whole genome shotgun (WGS) entry which is preliminary data.</text>
</comment>
<dbReference type="AlphaFoldDB" id="A0A8S3I7Q7"/>
<dbReference type="EMBL" id="CAJOBI010327563">
    <property type="protein sequence ID" value="CAF5194028.1"/>
    <property type="molecule type" value="Genomic_DNA"/>
</dbReference>
<name>A0A8S3I7Q7_9BILA</name>
<organism evidence="1 2">
    <name type="scientific">Rotaria magnacalcarata</name>
    <dbReference type="NCBI Taxonomy" id="392030"/>
    <lineage>
        <taxon>Eukaryota</taxon>
        <taxon>Metazoa</taxon>
        <taxon>Spiralia</taxon>
        <taxon>Gnathifera</taxon>
        <taxon>Rotifera</taxon>
        <taxon>Eurotatoria</taxon>
        <taxon>Bdelloidea</taxon>
        <taxon>Philodinida</taxon>
        <taxon>Philodinidae</taxon>
        <taxon>Rotaria</taxon>
    </lineage>
</organism>
<proteinExistence type="predicted"/>
<reference evidence="1" key="1">
    <citation type="submission" date="2021-02" db="EMBL/GenBank/DDBJ databases">
        <authorList>
            <person name="Nowell W R."/>
        </authorList>
    </citation>
    <scope>NUCLEOTIDE SEQUENCE</scope>
</reference>
<feature type="non-terminal residue" evidence="1">
    <location>
        <position position="1"/>
    </location>
</feature>
<gene>
    <name evidence="1" type="ORF">SMN809_LOCUS73288</name>
</gene>
<accession>A0A8S3I7Q7</accession>
<sequence>MRIFYALETSSDHYRTVTASPPVPVRYYLGTEQYLTELEFDQAATKPPETYPKEKVDSSIYDLDYEKQYANFTAKQLNEYIPTEKAAKYDSDELPTEQLRSSTYRLDYEKQYAELSSKQCNEFETFEQTLDYESTKLSVKK</sequence>
<evidence type="ECO:0000313" key="1">
    <source>
        <dbReference type="EMBL" id="CAF5194028.1"/>
    </source>
</evidence>
<dbReference type="Proteomes" id="UP000676336">
    <property type="component" value="Unassembled WGS sequence"/>
</dbReference>
<evidence type="ECO:0000313" key="2">
    <source>
        <dbReference type="Proteomes" id="UP000676336"/>
    </source>
</evidence>